<protein>
    <submittedName>
        <fullName evidence="2">Zinc finger BED domain-containing protein RICESLEEPER 2-like</fullName>
    </submittedName>
</protein>
<dbReference type="AlphaFoldDB" id="A0A6L2KGQ2"/>
<dbReference type="PANTHER" id="PTHR46481">
    <property type="entry name" value="ZINC FINGER BED DOMAIN-CONTAINING PROTEIN 4"/>
    <property type="match status" value="1"/>
</dbReference>
<name>A0A6L2KGQ2_TANCI</name>
<dbReference type="InterPro" id="IPR008906">
    <property type="entry name" value="HATC_C_dom"/>
</dbReference>
<accession>A0A6L2KGQ2</accession>
<feature type="domain" description="HAT C-terminal dimerisation" evidence="1">
    <location>
        <begin position="231"/>
        <end position="300"/>
    </location>
</feature>
<dbReference type="SUPFAM" id="SSF53098">
    <property type="entry name" value="Ribonuclease H-like"/>
    <property type="match status" value="1"/>
</dbReference>
<dbReference type="GO" id="GO:0046983">
    <property type="term" value="F:protein dimerization activity"/>
    <property type="evidence" value="ECO:0007669"/>
    <property type="project" value="InterPro"/>
</dbReference>
<organism evidence="2">
    <name type="scientific">Tanacetum cinerariifolium</name>
    <name type="common">Dalmatian daisy</name>
    <name type="synonym">Chrysanthemum cinerariifolium</name>
    <dbReference type="NCBI Taxonomy" id="118510"/>
    <lineage>
        <taxon>Eukaryota</taxon>
        <taxon>Viridiplantae</taxon>
        <taxon>Streptophyta</taxon>
        <taxon>Embryophyta</taxon>
        <taxon>Tracheophyta</taxon>
        <taxon>Spermatophyta</taxon>
        <taxon>Magnoliopsida</taxon>
        <taxon>eudicotyledons</taxon>
        <taxon>Gunneridae</taxon>
        <taxon>Pentapetalae</taxon>
        <taxon>asterids</taxon>
        <taxon>campanulids</taxon>
        <taxon>Asterales</taxon>
        <taxon>Asteraceae</taxon>
        <taxon>Asteroideae</taxon>
        <taxon>Anthemideae</taxon>
        <taxon>Anthemidinae</taxon>
        <taxon>Tanacetum</taxon>
    </lineage>
</organism>
<dbReference type="InterPro" id="IPR052035">
    <property type="entry name" value="ZnF_BED_domain_contain"/>
</dbReference>
<proteinExistence type="predicted"/>
<evidence type="ECO:0000259" key="1">
    <source>
        <dbReference type="Pfam" id="PF05699"/>
    </source>
</evidence>
<dbReference type="InterPro" id="IPR012337">
    <property type="entry name" value="RNaseH-like_sf"/>
</dbReference>
<dbReference type="EMBL" id="BKCJ010002349">
    <property type="protein sequence ID" value="GEU47950.1"/>
    <property type="molecule type" value="Genomic_DNA"/>
</dbReference>
<dbReference type="Pfam" id="PF05699">
    <property type="entry name" value="Dimer_Tnp_hAT"/>
    <property type="match status" value="1"/>
</dbReference>
<comment type="caution">
    <text evidence="2">The sequence shown here is derived from an EMBL/GenBank/DDBJ whole genome shotgun (WGS) entry which is preliminary data.</text>
</comment>
<sequence>MYEREKLKIKRELEKIKGRICLTSDLWTSVTSDDYMTLTVHYIDESWVLKKKVLNFKVTPPPHTGSLLAHSVITFLREWGIENKVFIITLDNATNNNGLVDSLKDQLSLNDALFCDGKFMHVHFCAHVLNLIVQSGFKVIEESIEKVRESMKFMRGSATRKIKFAECIVRCNLQCELGMEGSFLIEKVQRVEDGLRKLYGAYDIQPNVVQDSTKGPSSNVGEDRLCDDAEDDLIDILQFWKENQVRYPELALMARDILSIPITTVASESTFSIGGWIISKYRSSLCSTSAEALLCTRYWLFGLKDEDEINEQELILDIETLIQPSSKVIIGGGGSSNCSGTCS</sequence>
<evidence type="ECO:0000313" key="2">
    <source>
        <dbReference type="EMBL" id="GEU47950.1"/>
    </source>
</evidence>
<dbReference type="PANTHER" id="PTHR46481:SF6">
    <property type="entry name" value="ZINC FINGER BED DOMAIN-CONTAINING PROTEIN RICESLEEPER 2-LIKE"/>
    <property type="match status" value="1"/>
</dbReference>
<reference evidence="2" key="1">
    <citation type="journal article" date="2019" name="Sci. Rep.">
        <title>Draft genome of Tanacetum cinerariifolium, the natural source of mosquito coil.</title>
        <authorList>
            <person name="Yamashiro T."/>
            <person name="Shiraishi A."/>
            <person name="Satake H."/>
            <person name="Nakayama K."/>
        </authorList>
    </citation>
    <scope>NUCLEOTIDE SEQUENCE</scope>
</reference>
<gene>
    <name evidence="2" type="ORF">Tci_019928</name>
</gene>